<evidence type="ECO:0000256" key="6">
    <source>
        <dbReference type="ARBA" id="ARBA00023295"/>
    </source>
</evidence>
<dbReference type="EnsemblPlants" id="OGLUM06G26390.2">
    <property type="protein sequence ID" value="OGLUM06G26390.2"/>
    <property type="gene ID" value="OGLUM06G26390"/>
</dbReference>
<dbReference type="AlphaFoldDB" id="A0A0E0ADF0"/>
<proteinExistence type="inferred from homology"/>
<dbReference type="FunFam" id="3.20.20.80:FF:000020">
    <property type="entry name" value="Beta-glucosidase 12"/>
    <property type="match status" value="1"/>
</dbReference>
<dbReference type="InterPro" id="IPR033132">
    <property type="entry name" value="GH_1_N_CS"/>
</dbReference>
<dbReference type="SUPFAM" id="SSF51445">
    <property type="entry name" value="(Trans)glycosidases"/>
    <property type="match status" value="1"/>
</dbReference>
<dbReference type="Pfam" id="PF00232">
    <property type="entry name" value="Glyco_hydro_1"/>
    <property type="match status" value="2"/>
</dbReference>
<dbReference type="InterPro" id="IPR001360">
    <property type="entry name" value="Glyco_hydro_1"/>
</dbReference>
<organism evidence="8">
    <name type="scientific">Oryza glumipatula</name>
    <dbReference type="NCBI Taxonomy" id="40148"/>
    <lineage>
        <taxon>Eukaryota</taxon>
        <taxon>Viridiplantae</taxon>
        <taxon>Streptophyta</taxon>
        <taxon>Embryophyta</taxon>
        <taxon>Tracheophyta</taxon>
        <taxon>Spermatophyta</taxon>
        <taxon>Magnoliopsida</taxon>
        <taxon>Liliopsida</taxon>
        <taxon>Poales</taxon>
        <taxon>Poaceae</taxon>
        <taxon>BOP clade</taxon>
        <taxon>Oryzoideae</taxon>
        <taxon>Oryzeae</taxon>
        <taxon>Oryzinae</taxon>
        <taxon>Oryza</taxon>
    </lineage>
</organism>
<evidence type="ECO:0000256" key="7">
    <source>
        <dbReference type="RuleBase" id="RU003690"/>
    </source>
</evidence>
<sequence length="469" mass="53599">MISLQLLPTPHQLNKLVLPTEGKAMSLLTLVHILVSFSACVEAISRADFPPGFIFGTASSAYQYEGAVNEGQRGPTIWDTLTKRPGRVIDFSNADVAVDHYHRYKEDVELMNDIGMDAYRFSISWSRIFPNGTGEPNEEGLSYYNSLIDALLDKGIEPYVTLFHWDLPQALEDRYGGWLNSEIIEDFVQYAFTCFKEFGDRVKHWITFNEPYNFAIDGYDLGIQAPGRCSILSHVFCREGKSSTEPYIVAHNILLAHAGAFRAYEQHFKNEQGGLIGIALNSRWYEPFSNADEDTEAAARAMDFELGWFLDPLMFGHYPPSMQKLAAYRHGKKIGETAASSWLHIVPWGMFKLMKHVKEKYGNPPVVITENGMDDANHPFSRLEDVLQDDKRIQYHNDYMSNLLDAIRKEGCNVHGYFVWSLLDNWEWNSGYTVRFGLYYIDYKNNLTRIPKASVQWFSQVLAQKTAIV</sequence>
<evidence type="ECO:0000313" key="8">
    <source>
        <dbReference type="EnsemblPlants" id="OGLUM06G26390.2"/>
    </source>
</evidence>
<accession>A0A0E0ADF0</accession>
<evidence type="ECO:0000256" key="4">
    <source>
        <dbReference type="ARBA" id="ARBA00023157"/>
    </source>
</evidence>
<reference evidence="8" key="2">
    <citation type="submission" date="2018-05" db="EMBL/GenBank/DDBJ databases">
        <title>OgluRS3 (Oryza glumaepatula Reference Sequence Version 3).</title>
        <authorList>
            <person name="Zhang J."/>
            <person name="Kudrna D."/>
            <person name="Lee S."/>
            <person name="Talag J."/>
            <person name="Welchert J."/>
            <person name="Wing R.A."/>
        </authorList>
    </citation>
    <scope>NUCLEOTIDE SEQUENCE [LARGE SCALE GENOMIC DNA]</scope>
</reference>
<dbReference type="GO" id="GO:0008422">
    <property type="term" value="F:beta-glucosidase activity"/>
    <property type="evidence" value="ECO:0007669"/>
    <property type="project" value="UniProtKB-ARBA"/>
</dbReference>
<dbReference type="GO" id="GO:0005975">
    <property type="term" value="P:carbohydrate metabolic process"/>
    <property type="evidence" value="ECO:0007669"/>
    <property type="project" value="InterPro"/>
</dbReference>
<comment type="similarity">
    <text evidence="1 7">Belongs to the glycosyl hydrolase 1 family.</text>
</comment>
<keyword evidence="6" id="KW-0326">Glycosidase</keyword>
<dbReference type="InterPro" id="IPR017853">
    <property type="entry name" value="GH"/>
</dbReference>
<keyword evidence="3" id="KW-0378">Hydrolase</keyword>
<dbReference type="GO" id="GO:0004565">
    <property type="term" value="F:beta-galactosidase activity"/>
    <property type="evidence" value="ECO:0007669"/>
    <property type="project" value="UniProtKB-ARBA"/>
</dbReference>
<dbReference type="Gene3D" id="3.20.20.80">
    <property type="entry name" value="Glycosidases"/>
    <property type="match status" value="2"/>
</dbReference>
<evidence type="ECO:0000256" key="3">
    <source>
        <dbReference type="ARBA" id="ARBA00022801"/>
    </source>
</evidence>
<dbReference type="Proteomes" id="UP000026961">
    <property type="component" value="Chromosome 6"/>
</dbReference>
<dbReference type="GO" id="GO:0033907">
    <property type="term" value="F:beta-D-fucosidase activity"/>
    <property type="evidence" value="ECO:0007669"/>
    <property type="project" value="UniProtKB-ARBA"/>
</dbReference>
<keyword evidence="5" id="KW-0325">Glycoprotein</keyword>
<evidence type="ECO:0008006" key="10">
    <source>
        <dbReference type="Google" id="ProtNLM"/>
    </source>
</evidence>
<name>A0A0E0ADF0_9ORYZ</name>
<keyword evidence="4" id="KW-1015">Disulfide bond</keyword>
<dbReference type="PRINTS" id="PR00131">
    <property type="entry name" value="GLHYDRLASE1"/>
</dbReference>
<keyword evidence="9" id="KW-1185">Reference proteome</keyword>
<reference evidence="8" key="1">
    <citation type="submission" date="2015-04" db="UniProtKB">
        <authorList>
            <consortium name="EnsemblPlants"/>
        </authorList>
    </citation>
    <scope>IDENTIFICATION</scope>
</reference>
<evidence type="ECO:0000256" key="5">
    <source>
        <dbReference type="ARBA" id="ARBA00023180"/>
    </source>
</evidence>
<dbReference type="PROSITE" id="PS00653">
    <property type="entry name" value="GLYCOSYL_HYDROL_F1_2"/>
    <property type="match status" value="1"/>
</dbReference>
<dbReference type="PANTHER" id="PTHR10353:SF36">
    <property type="entry name" value="LP05116P"/>
    <property type="match status" value="1"/>
</dbReference>
<evidence type="ECO:0000256" key="1">
    <source>
        <dbReference type="ARBA" id="ARBA00010838"/>
    </source>
</evidence>
<dbReference type="Gramene" id="OGLUM06G26390.2">
    <property type="protein sequence ID" value="OGLUM06G26390.2"/>
    <property type="gene ID" value="OGLUM06G26390"/>
</dbReference>
<keyword evidence="2" id="KW-0732">Signal</keyword>
<evidence type="ECO:0000313" key="9">
    <source>
        <dbReference type="Proteomes" id="UP000026961"/>
    </source>
</evidence>
<evidence type="ECO:0000256" key="2">
    <source>
        <dbReference type="ARBA" id="ARBA00022729"/>
    </source>
</evidence>
<protein>
    <recommendedName>
        <fullName evidence="10">Beta-glucosidase</fullName>
    </recommendedName>
</protein>
<dbReference type="PANTHER" id="PTHR10353">
    <property type="entry name" value="GLYCOSYL HYDROLASE"/>
    <property type="match status" value="1"/>
</dbReference>